<dbReference type="GO" id="GO:0016324">
    <property type="term" value="C:apical plasma membrane"/>
    <property type="evidence" value="ECO:0007669"/>
    <property type="project" value="TreeGrafter"/>
</dbReference>
<feature type="region of interest" description="Disordered" evidence="1">
    <location>
        <begin position="702"/>
        <end position="755"/>
    </location>
</feature>
<feature type="region of interest" description="Disordered" evidence="1">
    <location>
        <begin position="412"/>
        <end position="513"/>
    </location>
</feature>
<evidence type="ECO:0000313" key="3">
    <source>
        <dbReference type="EMBL" id="KYO24266.1"/>
    </source>
</evidence>
<feature type="compositionally biased region" description="Polar residues" evidence="1">
    <location>
        <begin position="722"/>
        <end position="731"/>
    </location>
</feature>
<dbReference type="GO" id="GO:0005938">
    <property type="term" value="C:cell cortex"/>
    <property type="evidence" value="ECO:0007669"/>
    <property type="project" value="TreeGrafter"/>
</dbReference>
<feature type="compositionally biased region" description="Low complexity" evidence="1">
    <location>
        <begin position="269"/>
        <end position="279"/>
    </location>
</feature>
<dbReference type="Pfam" id="PF15737">
    <property type="entry name" value="DUF4685"/>
    <property type="match status" value="1"/>
</dbReference>
<evidence type="ECO:0000313" key="4">
    <source>
        <dbReference type="Proteomes" id="UP000050525"/>
    </source>
</evidence>
<feature type="domain" description="PDZ" evidence="2">
    <location>
        <begin position="1108"/>
        <end position="1160"/>
    </location>
</feature>
<feature type="compositionally biased region" description="Polar residues" evidence="1">
    <location>
        <begin position="630"/>
        <end position="658"/>
    </location>
</feature>
<organism evidence="3 4">
    <name type="scientific">Alligator mississippiensis</name>
    <name type="common">American alligator</name>
    <dbReference type="NCBI Taxonomy" id="8496"/>
    <lineage>
        <taxon>Eukaryota</taxon>
        <taxon>Metazoa</taxon>
        <taxon>Chordata</taxon>
        <taxon>Craniata</taxon>
        <taxon>Vertebrata</taxon>
        <taxon>Euteleostomi</taxon>
        <taxon>Archelosauria</taxon>
        <taxon>Archosauria</taxon>
        <taxon>Crocodylia</taxon>
        <taxon>Alligatoridae</taxon>
        <taxon>Alligatorinae</taxon>
        <taxon>Alligator</taxon>
    </lineage>
</organism>
<protein>
    <recommendedName>
        <fullName evidence="2">PDZ domain-containing protein</fullName>
    </recommendedName>
</protein>
<dbReference type="InterPro" id="IPR032756">
    <property type="entry name" value="DUF4685"/>
</dbReference>
<proteinExistence type="predicted"/>
<dbReference type="GO" id="GO:0060341">
    <property type="term" value="P:regulation of cellular localization"/>
    <property type="evidence" value="ECO:0007669"/>
    <property type="project" value="TreeGrafter"/>
</dbReference>
<comment type="caution">
    <text evidence="3">The sequence shown here is derived from an EMBL/GenBank/DDBJ whole genome shotgun (WGS) entry which is preliminary data.</text>
</comment>
<feature type="compositionally biased region" description="Basic and acidic residues" evidence="1">
    <location>
        <begin position="858"/>
        <end position="868"/>
    </location>
</feature>
<feature type="region of interest" description="Disordered" evidence="1">
    <location>
        <begin position="61"/>
        <end position="93"/>
    </location>
</feature>
<dbReference type="Gene3D" id="2.30.42.10">
    <property type="match status" value="1"/>
</dbReference>
<dbReference type="eggNOG" id="KOG3606">
    <property type="taxonomic scope" value="Eukaryota"/>
</dbReference>
<dbReference type="InterPro" id="IPR001478">
    <property type="entry name" value="PDZ"/>
</dbReference>
<dbReference type="STRING" id="8496.A0A151MID0"/>
<dbReference type="EMBL" id="AKHW03006099">
    <property type="protein sequence ID" value="KYO24266.1"/>
    <property type="molecule type" value="Genomic_DNA"/>
</dbReference>
<feature type="region of interest" description="Disordered" evidence="1">
    <location>
        <begin position="246"/>
        <end position="294"/>
    </location>
</feature>
<dbReference type="InterPro" id="IPR036034">
    <property type="entry name" value="PDZ_sf"/>
</dbReference>
<accession>A0A151MID0</accession>
<gene>
    <name evidence="3" type="ORF">Y1Q_0004303</name>
</gene>
<feature type="compositionally biased region" description="Polar residues" evidence="1">
    <location>
        <begin position="74"/>
        <end position="92"/>
    </location>
</feature>
<feature type="region of interest" description="Disordered" evidence="1">
    <location>
        <begin position="630"/>
        <end position="671"/>
    </location>
</feature>
<dbReference type="PANTHER" id="PTHR14102:SF12">
    <property type="entry name" value="CDNA SEQUENCE BC034090"/>
    <property type="match status" value="1"/>
</dbReference>
<keyword evidence="4" id="KW-1185">Reference proteome</keyword>
<sequence>MRDFCFVTQSELGRRLGKSFSPEQTLAGAELPRSLIRSSSLLLVESRRAWVPQEVEGMEGNSPVEKRRAMKNVKQYSRSTSRNKLSLESTLPGSDLSKGVALEPVGLRGELSRSPHSVLEGKVKALKEKRVTMKQGGVLSQEHLSPKKTKVKKGKLLLGPAVVEGVTPDAVVEPRAQIRTYLTDVVLDSRDDADCGQRARRAMLTGPWDSNVDSVKGHRTVGEHVALSQSSADVLWRFPTPGSNIMENAEYPESGGSRGSPDGFWDAGSSKNAVSSSHKSSLRENGRPTLPASCGEEMTQATDFESIPFVLRYDSCGAASSGRLWRADSWDSIGSSGSTASVLSLAERVERNRMMLQEMLSLSGQSRGLQESRTLHRHEGEGSLLAKDGPGHELLVSDVDWDSGVSLQDSEGYSQELELSPRHEQAKQLLQRARMKARTSPLRASHDILPAVTQDRRDAGRTTAPDLRKSLTLKGGDTHISGNLSDSSSGESSCGQRRKRGPSPSRVRFEDESVRDAEVRYLERLQLRQKRVLDSVLLSLGQSPLVSKPDLSDYINGDFHRKENGVSKAFREQQDHGQTAGASAHMGSPEKATPSVVSSEGKCTACGSYLGSSTTNLAVATEVNRTVNDLSEGNSLTQKNKNIGNLSESRELGTSQQEPKARTLGPGGSPVWILPSRQRINTERIRETYIGDVTYIDDVDSALDSTDTSDSCKTDSEEAGPGSSQSEGYSETRSRCHNGHKASRGNGTPGKGAIGRKVEQGKCKMDGSGGGGALDDSLGSSRMVLRKDANGDRTPSLKDSLVLKENPGLSNFQHKCESMLEEQKDQQNPKGLSKSKCQALSANNCNNTHAKHQQSCLDESHGQHELSDQKVSGSLGETKGLSSGADPSAAPSTIGSAVVTFSLASKELDSAHTTQLPDQKAVGPRLQKAKQLVEGNITPCKQLGTQPETKKSSSSTASREGGSSSASGLKKFFSVLSQNTKQKLGRFRCYSMEQLPPEAPGSVQPPEVRSNATESSKMKKSPSLQSLRLMPPFSQPRKASSVQNLHSFLGRTDRSNAYLVVEPEEDKTTDRKVGILPRRSLSVEDIGTPDLVRTVGRVVEVFPDGTNQLELQRPPGGTFGFRVSSGNGRPDTGIYVQEMTDASTAKLYAGLLGIGDEILEGSKEGCHGACFIAQLQGNAFCCRKLWQRRRDCLEQGQLSRDCHNSSQQEMDNQPLRAQVQRHSQMVGKLLIIY</sequence>
<feature type="region of interest" description="Disordered" evidence="1">
    <location>
        <begin position="568"/>
        <end position="598"/>
    </location>
</feature>
<evidence type="ECO:0000256" key="1">
    <source>
        <dbReference type="SAM" id="MobiDB-lite"/>
    </source>
</evidence>
<dbReference type="GO" id="GO:0005634">
    <property type="term" value="C:nucleus"/>
    <property type="evidence" value="ECO:0007669"/>
    <property type="project" value="TreeGrafter"/>
</dbReference>
<dbReference type="Proteomes" id="UP000050525">
    <property type="component" value="Unassembled WGS sequence"/>
</dbReference>
<feature type="region of interest" description="Disordered" evidence="1">
    <location>
        <begin position="995"/>
        <end position="1024"/>
    </location>
</feature>
<dbReference type="AlphaFoldDB" id="A0A151MID0"/>
<evidence type="ECO:0000259" key="2">
    <source>
        <dbReference type="PROSITE" id="PS50106"/>
    </source>
</evidence>
<dbReference type="GO" id="GO:0007098">
    <property type="term" value="P:centrosome cycle"/>
    <property type="evidence" value="ECO:0007669"/>
    <property type="project" value="TreeGrafter"/>
</dbReference>
<dbReference type="PROSITE" id="PS50106">
    <property type="entry name" value="PDZ"/>
    <property type="match status" value="1"/>
</dbReference>
<reference evidence="3 4" key="1">
    <citation type="journal article" date="2012" name="Genome Biol.">
        <title>Sequencing three crocodilian genomes to illuminate the evolution of archosaurs and amniotes.</title>
        <authorList>
            <person name="St John J.A."/>
            <person name="Braun E.L."/>
            <person name="Isberg S.R."/>
            <person name="Miles L.G."/>
            <person name="Chong A.Y."/>
            <person name="Gongora J."/>
            <person name="Dalzell P."/>
            <person name="Moran C."/>
            <person name="Bed'hom B."/>
            <person name="Abzhanov A."/>
            <person name="Burgess S.C."/>
            <person name="Cooksey A.M."/>
            <person name="Castoe T.A."/>
            <person name="Crawford N.G."/>
            <person name="Densmore L.D."/>
            <person name="Drew J.C."/>
            <person name="Edwards S.V."/>
            <person name="Faircloth B.C."/>
            <person name="Fujita M.K."/>
            <person name="Greenwold M.J."/>
            <person name="Hoffmann F.G."/>
            <person name="Howard J.M."/>
            <person name="Iguchi T."/>
            <person name="Janes D.E."/>
            <person name="Khan S.Y."/>
            <person name="Kohno S."/>
            <person name="de Koning A.J."/>
            <person name="Lance S.L."/>
            <person name="McCarthy F.M."/>
            <person name="McCormack J.E."/>
            <person name="Merchant M.E."/>
            <person name="Peterson D.G."/>
            <person name="Pollock D.D."/>
            <person name="Pourmand N."/>
            <person name="Raney B.J."/>
            <person name="Roessler K.A."/>
            <person name="Sanford J.R."/>
            <person name="Sawyer R.H."/>
            <person name="Schmidt C.J."/>
            <person name="Triplett E.W."/>
            <person name="Tuberville T.D."/>
            <person name="Venegas-Anaya M."/>
            <person name="Howard J.T."/>
            <person name="Jarvis E.D."/>
            <person name="Guillette L.J.Jr."/>
            <person name="Glenn T.C."/>
            <person name="Green R.E."/>
            <person name="Ray D.A."/>
        </authorList>
    </citation>
    <scope>NUCLEOTIDE SEQUENCE [LARGE SCALE GENOMIC DNA]</scope>
    <source>
        <strain evidence="3">KSC_2009_1</strain>
    </source>
</reference>
<feature type="compositionally biased region" description="Low complexity" evidence="1">
    <location>
        <begin position="952"/>
        <end position="966"/>
    </location>
</feature>
<feature type="region of interest" description="Disordered" evidence="1">
    <location>
        <begin position="932"/>
        <end position="966"/>
    </location>
</feature>
<dbReference type="InterPro" id="IPR051741">
    <property type="entry name" value="PAR6_homolog"/>
</dbReference>
<dbReference type="PANTHER" id="PTHR14102">
    <property type="entry name" value="PAR-6-RELATED"/>
    <property type="match status" value="1"/>
</dbReference>
<name>A0A151MID0_ALLMI</name>
<dbReference type="GO" id="GO:0007163">
    <property type="term" value="P:establishment or maintenance of cell polarity"/>
    <property type="evidence" value="ECO:0007669"/>
    <property type="project" value="TreeGrafter"/>
</dbReference>
<feature type="region of interest" description="Disordered" evidence="1">
    <location>
        <begin position="856"/>
        <end position="892"/>
    </location>
</feature>
<feature type="region of interest" description="Disordered" evidence="1">
    <location>
        <begin position="787"/>
        <end position="806"/>
    </location>
</feature>
<feature type="compositionally biased region" description="Low complexity" evidence="1">
    <location>
        <begin position="481"/>
        <end position="495"/>
    </location>
</feature>
<dbReference type="SUPFAM" id="SSF50156">
    <property type="entry name" value="PDZ domain-like"/>
    <property type="match status" value="1"/>
</dbReference>